<dbReference type="EMBL" id="LLZH01000282">
    <property type="protein sequence ID" value="KUL29051.1"/>
    <property type="molecule type" value="Genomic_DNA"/>
</dbReference>
<comment type="similarity">
    <text evidence="2 11">Belongs to the WhiB family.</text>
</comment>
<dbReference type="InterPro" id="IPR003482">
    <property type="entry name" value="Whib"/>
</dbReference>
<keyword evidence="6 11" id="KW-0411">Iron-sulfur</keyword>
<evidence type="ECO:0000256" key="10">
    <source>
        <dbReference type="ARBA" id="ARBA00023163"/>
    </source>
</evidence>
<keyword evidence="4 11" id="KW-0479">Metal-binding</keyword>
<evidence type="ECO:0000256" key="7">
    <source>
        <dbReference type="ARBA" id="ARBA00023015"/>
    </source>
</evidence>
<comment type="function">
    <text evidence="11">Acts as a transcriptional regulator. Probably redox-responsive. The apo- but not holo-form probably binds DNA.</text>
</comment>
<evidence type="ECO:0000256" key="1">
    <source>
        <dbReference type="ARBA" id="ARBA00004496"/>
    </source>
</evidence>
<accession>A0A124G9G3</accession>
<dbReference type="RefSeq" id="WP_067698076.1">
    <property type="nucleotide sequence ID" value="NZ_LLZH01000282.1"/>
</dbReference>
<evidence type="ECO:0000259" key="12">
    <source>
        <dbReference type="PROSITE" id="PS51674"/>
    </source>
</evidence>
<dbReference type="GO" id="GO:0045454">
    <property type="term" value="P:cell redox homeostasis"/>
    <property type="evidence" value="ECO:0007669"/>
    <property type="project" value="TreeGrafter"/>
</dbReference>
<feature type="binding site" evidence="11">
    <location>
        <position position="46"/>
    </location>
    <ligand>
        <name>[4Fe-4S] cluster</name>
        <dbReference type="ChEBI" id="CHEBI:49883"/>
    </ligand>
</feature>
<comment type="caution">
    <text evidence="13">The sequence shown here is derived from an EMBL/GenBank/DDBJ whole genome shotgun (WGS) entry which is preliminary data.</text>
</comment>
<dbReference type="Proteomes" id="UP000053244">
    <property type="component" value="Unassembled WGS sequence"/>
</dbReference>
<dbReference type="GO" id="GO:0005737">
    <property type="term" value="C:cytoplasm"/>
    <property type="evidence" value="ECO:0007669"/>
    <property type="project" value="UniProtKB-SubCell"/>
</dbReference>
<organism evidence="13 14">
    <name type="scientific">Actinoplanes awajinensis subsp. mycoplanecinus</name>
    <dbReference type="NCBI Taxonomy" id="135947"/>
    <lineage>
        <taxon>Bacteria</taxon>
        <taxon>Bacillati</taxon>
        <taxon>Actinomycetota</taxon>
        <taxon>Actinomycetes</taxon>
        <taxon>Micromonosporales</taxon>
        <taxon>Micromonosporaceae</taxon>
        <taxon>Actinoplanes</taxon>
    </lineage>
</organism>
<keyword evidence="8 11" id="KW-0238">DNA-binding</keyword>
<feature type="binding site" evidence="11">
    <location>
        <position position="43"/>
    </location>
    <ligand>
        <name>[4Fe-4S] cluster</name>
        <dbReference type="ChEBI" id="CHEBI:49883"/>
    </ligand>
</feature>
<gene>
    <name evidence="11" type="primary">whiB</name>
    <name evidence="13" type="ORF">ADL15_29660</name>
</gene>
<keyword evidence="14" id="KW-1185">Reference proteome</keyword>
<dbReference type="GO" id="GO:0046872">
    <property type="term" value="F:metal ion binding"/>
    <property type="evidence" value="ECO:0007669"/>
    <property type="project" value="UniProtKB-KW"/>
</dbReference>
<feature type="binding site" evidence="11">
    <location>
        <position position="20"/>
    </location>
    <ligand>
        <name>[4Fe-4S] cluster</name>
        <dbReference type="ChEBI" id="CHEBI:49883"/>
    </ligand>
</feature>
<feature type="domain" description="4Fe-4S Wbl-type" evidence="12">
    <location>
        <begin position="19"/>
        <end position="76"/>
    </location>
</feature>
<keyword evidence="9 11" id="KW-1015">Disulfide bond</keyword>
<name>A0A124G9G3_9ACTN</name>
<dbReference type="GO" id="GO:0035731">
    <property type="term" value="F:dinitrosyl-iron complex binding"/>
    <property type="evidence" value="ECO:0007669"/>
    <property type="project" value="UniProtKB-UniRule"/>
</dbReference>
<keyword evidence="11" id="KW-0963">Cytoplasm</keyword>
<evidence type="ECO:0000256" key="4">
    <source>
        <dbReference type="ARBA" id="ARBA00022723"/>
    </source>
</evidence>
<dbReference type="Pfam" id="PF02467">
    <property type="entry name" value="Whib"/>
    <property type="match status" value="1"/>
</dbReference>
<dbReference type="GO" id="GO:0047134">
    <property type="term" value="F:protein-disulfide reductase [NAD(P)H] activity"/>
    <property type="evidence" value="ECO:0007669"/>
    <property type="project" value="TreeGrafter"/>
</dbReference>
<comment type="cofactor">
    <cofactor evidence="11">
        <name>[4Fe-4S] cluster</name>
        <dbReference type="ChEBI" id="CHEBI:49883"/>
    </cofactor>
    <text evidence="11">Binds 1 [4Fe-4S] cluster per subunit. Following nitrosylation of the [4Fe-4S] cluster binds 1 [4Fe-8(NO)] cluster per subunit.</text>
</comment>
<comment type="subcellular location">
    <subcellularLocation>
        <location evidence="1 11">Cytoplasm</location>
    </subcellularLocation>
</comment>
<dbReference type="HAMAP" id="MF_01479">
    <property type="entry name" value="WhiB"/>
    <property type="match status" value="1"/>
</dbReference>
<dbReference type="PANTHER" id="PTHR38839:SF2">
    <property type="entry name" value="TRANSCRIPTIONAL REGULATOR WHIB7-RELATED"/>
    <property type="match status" value="1"/>
</dbReference>
<evidence type="ECO:0000256" key="3">
    <source>
        <dbReference type="ARBA" id="ARBA00022485"/>
    </source>
</evidence>
<keyword evidence="3 11" id="KW-0004">4Fe-4S</keyword>
<feature type="binding site" evidence="11">
    <location>
        <position position="52"/>
    </location>
    <ligand>
        <name>[4Fe-4S] cluster</name>
        <dbReference type="ChEBI" id="CHEBI:49883"/>
    </ligand>
</feature>
<reference evidence="13 14" key="1">
    <citation type="submission" date="2015-10" db="EMBL/GenBank/DDBJ databases">
        <authorList>
            <person name="Gilbert D.G."/>
        </authorList>
    </citation>
    <scope>NUCLEOTIDE SEQUENCE [LARGE SCALE GENOMIC DNA]</scope>
    <source>
        <strain evidence="13 14">NRRL B-16712</strain>
    </source>
</reference>
<evidence type="ECO:0000256" key="9">
    <source>
        <dbReference type="ARBA" id="ARBA00023157"/>
    </source>
</evidence>
<protein>
    <recommendedName>
        <fullName evidence="11">Transcriptional regulator WhiB</fullName>
    </recommendedName>
</protein>
<comment type="PTM">
    <text evidence="11">Upon Fe-S cluster removal intramolecular disulfide bonds are formed.</text>
</comment>
<evidence type="ECO:0000256" key="6">
    <source>
        <dbReference type="ARBA" id="ARBA00023014"/>
    </source>
</evidence>
<proteinExistence type="inferred from homology"/>
<keyword evidence="5 11" id="KW-0408">Iron</keyword>
<sequence>MSLALAPIDITVEIEANLPCRKFDPDLWFSDSPAQLELAKSLCGDCPLRVECLAGAVERNEPWGVWGGEIFERGAVVPRKRPRGRPRKVDVARDAELAVEVEERLAANGLDTRNSVRLAA</sequence>
<dbReference type="GO" id="GO:0003677">
    <property type="term" value="F:DNA binding"/>
    <property type="evidence" value="ECO:0007669"/>
    <property type="project" value="UniProtKB-UniRule"/>
</dbReference>
<evidence type="ECO:0000313" key="14">
    <source>
        <dbReference type="Proteomes" id="UP000053244"/>
    </source>
</evidence>
<keyword evidence="7 11" id="KW-0805">Transcription regulation</keyword>
<evidence type="ECO:0000256" key="11">
    <source>
        <dbReference type="HAMAP-Rule" id="MF_01479"/>
    </source>
</evidence>
<dbReference type="OrthoDB" id="5244115at2"/>
<dbReference type="PANTHER" id="PTHR38839">
    <property type="entry name" value="TRANSCRIPTIONAL REGULATOR WHID-RELATED"/>
    <property type="match status" value="1"/>
</dbReference>
<dbReference type="AlphaFoldDB" id="A0A124G9G3"/>
<dbReference type="PROSITE" id="PS51674">
    <property type="entry name" value="4FE4S_WBL"/>
    <property type="match status" value="1"/>
</dbReference>
<evidence type="ECO:0000313" key="13">
    <source>
        <dbReference type="EMBL" id="KUL29051.1"/>
    </source>
</evidence>
<comment type="PTM">
    <text evidence="11">The Fe-S cluster can be nitrosylated by nitric oxide (NO).</text>
</comment>
<dbReference type="GO" id="GO:0045892">
    <property type="term" value="P:negative regulation of DNA-templated transcription"/>
    <property type="evidence" value="ECO:0007669"/>
    <property type="project" value="TreeGrafter"/>
</dbReference>
<evidence type="ECO:0000256" key="2">
    <source>
        <dbReference type="ARBA" id="ARBA00006597"/>
    </source>
</evidence>
<dbReference type="GO" id="GO:0051539">
    <property type="term" value="F:4 iron, 4 sulfur cluster binding"/>
    <property type="evidence" value="ECO:0007669"/>
    <property type="project" value="UniProtKB-UniRule"/>
</dbReference>
<evidence type="ECO:0000256" key="8">
    <source>
        <dbReference type="ARBA" id="ARBA00023125"/>
    </source>
</evidence>
<keyword evidence="10 11" id="KW-0804">Transcription</keyword>
<dbReference type="InterPro" id="IPR034768">
    <property type="entry name" value="4FE4S_WBL"/>
</dbReference>
<evidence type="ECO:0000256" key="5">
    <source>
        <dbReference type="ARBA" id="ARBA00023004"/>
    </source>
</evidence>